<dbReference type="RefSeq" id="WP_160884326.1">
    <property type="nucleotide sequence ID" value="NZ_WURB01000005.1"/>
</dbReference>
<accession>A0A7X3SNT6</accession>
<gene>
    <name evidence="2" type="ORF">GR328_09835</name>
</gene>
<name>A0A7X3SNT6_9HYPH</name>
<evidence type="ECO:0008006" key="4">
    <source>
        <dbReference type="Google" id="ProtNLM"/>
    </source>
</evidence>
<proteinExistence type="predicted"/>
<sequence length="190" mass="20523">MELLLAIGYTVLPANLTYAQSDQGRAECDRLISVLQGRALSEAYEALQRMQISCEGGQYQACMDTAQALQNGSSSKAVLEVGQVAGMDVFNRKGEQIGDVDRLARGGDQRIFVLMPYRGPRWPGNKQIAIPLDNMTIHSGRLSLPGIGEEEILAMPAVSQDGGEYRSPDHTETVSLPLADASPNQTGTTR</sequence>
<reference evidence="2 3" key="1">
    <citation type="submission" date="2019-12" db="EMBL/GenBank/DDBJ databases">
        <authorList>
            <person name="Yuan C.-G."/>
        </authorList>
    </citation>
    <scope>NUCLEOTIDE SEQUENCE [LARGE SCALE GENOMIC DNA]</scope>
    <source>
        <strain evidence="2 3">KCTC 23863</strain>
    </source>
</reference>
<feature type="compositionally biased region" description="Basic and acidic residues" evidence="1">
    <location>
        <begin position="163"/>
        <end position="172"/>
    </location>
</feature>
<dbReference type="InterPro" id="IPR011033">
    <property type="entry name" value="PRC_barrel-like_sf"/>
</dbReference>
<keyword evidence="3" id="KW-1185">Reference proteome</keyword>
<organism evidence="2 3">
    <name type="scientific">Microvirga makkahensis</name>
    <dbReference type="NCBI Taxonomy" id="1128670"/>
    <lineage>
        <taxon>Bacteria</taxon>
        <taxon>Pseudomonadati</taxon>
        <taxon>Pseudomonadota</taxon>
        <taxon>Alphaproteobacteria</taxon>
        <taxon>Hyphomicrobiales</taxon>
        <taxon>Methylobacteriaceae</taxon>
        <taxon>Microvirga</taxon>
    </lineage>
</organism>
<dbReference type="Proteomes" id="UP000436483">
    <property type="component" value="Unassembled WGS sequence"/>
</dbReference>
<dbReference type="EMBL" id="WURB01000005">
    <property type="protein sequence ID" value="MXQ11751.1"/>
    <property type="molecule type" value="Genomic_DNA"/>
</dbReference>
<dbReference type="Gene3D" id="2.30.30.240">
    <property type="entry name" value="PRC-barrel domain"/>
    <property type="match status" value="1"/>
</dbReference>
<dbReference type="SUPFAM" id="SSF50346">
    <property type="entry name" value="PRC-barrel domain"/>
    <property type="match status" value="1"/>
</dbReference>
<protein>
    <recommendedName>
        <fullName evidence="4">PRC-barrel domain-containing protein</fullName>
    </recommendedName>
</protein>
<evidence type="ECO:0000256" key="1">
    <source>
        <dbReference type="SAM" id="MobiDB-lite"/>
    </source>
</evidence>
<dbReference type="AlphaFoldDB" id="A0A7X3SNT6"/>
<reference evidence="2 3" key="2">
    <citation type="submission" date="2020-01" db="EMBL/GenBank/DDBJ databases">
        <title>Microvirga sp. nov., an arsenate reduction bacterium isolated from Tibet hotspring sediments.</title>
        <authorList>
            <person name="Xian W.-D."/>
            <person name="Li W.-J."/>
        </authorList>
    </citation>
    <scope>NUCLEOTIDE SEQUENCE [LARGE SCALE GENOMIC DNA]</scope>
    <source>
        <strain evidence="2 3">KCTC 23863</strain>
    </source>
</reference>
<comment type="caution">
    <text evidence="2">The sequence shown here is derived from an EMBL/GenBank/DDBJ whole genome shotgun (WGS) entry which is preliminary data.</text>
</comment>
<evidence type="ECO:0000313" key="3">
    <source>
        <dbReference type="Proteomes" id="UP000436483"/>
    </source>
</evidence>
<feature type="region of interest" description="Disordered" evidence="1">
    <location>
        <begin position="160"/>
        <end position="190"/>
    </location>
</feature>
<dbReference type="OrthoDB" id="7274881at2"/>
<evidence type="ECO:0000313" key="2">
    <source>
        <dbReference type="EMBL" id="MXQ11751.1"/>
    </source>
</evidence>